<proteinExistence type="predicted"/>
<evidence type="ECO:0000313" key="3">
    <source>
        <dbReference type="Proteomes" id="UP000237144"/>
    </source>
</evidence>
<dbReference type="Gene3D" id="3.10.110.10">
    <property type="entry name" value="Ubiquitin Conjugating Enzyme"/>
    <property type="match status" value="1"/>
</dbReference>
<evidence type="ECO:0000259" key="1">
    <source>
        <dbReference type="PROSITE" id="PS50127"/>
    </source>
</evidence>
<organism evidence="2 3">
    <name type="scientific">Rhodotorula taiwanensis</name>
    <dbReference type="NCBI Taxonomy" id="741276"/>
    <lineage>
        <taxon>Eukaryota</taxon>
        <taxon>Fungi</taxon>
        <taxon>Dikarya</taxon>
        <taxon>Basidiomycota</taxon>
        <taxon>Pucciniomycotina</taxon>
        <taxon>Microbotryomycetes</taxon>
        <taxon>Sporidiobolales</taxon>
        <taxon>Sporidiobolaceae</taxon>
        <taxon>Rhodotorula</taxon>
    </lineage>
</organism>
<keyword evidence="2" id="KW-0436">Ligase</keyword>
<comment type="caution">
    <text evidence="2">The sequence shown here is derived from an EMBL/GenBank/DDBJ whole genome shotgun (WGS) entry which is preliminary data.</text>
</comment>
<dbReference type="InterPro" id="IPR016135">
    <property type="entry name" value="UBQ-conjugating_enzyme/RWD"/>
</dbReference>
<dbReference type="SUPFAM" id="SSF54495">
    <property type="entry name" value="UBC-like"/>
    <property type="match status" value="1"/>
</dbReference>
<name>A0A2S5B6V1_9BASI</name>
<dbReference type="AlphaFoldDB" id="A0A2S5B6V1"/>
<keyword evidence="3" id="KW-1185">Reference proteome</keyword>
<feature type="domain" description="UBC core" evidence="1">
    <location>
        <begin position="9"/>
        <end position="158"/>
    </location>
</feature>
<protein>
    <submittedName>
        <fullName evidence="2">Putative Acid-D-amino-acid ligase</fullName>
    </submittedName>
</protein>
<dbReference type="InterPro" id="IPR000608">
    <property type="entry name" value="UBC"/>
</dbReference>
<dbReference type="PANTHER" id="PTHR24068">
    <property type="entry name" value="UBIQUITIN-CONJUGATING ENZYME E2"/>
    <property type="match status" value="1"/>
</dbReference>
<dbReference type="SMART" id="SM00212">
    <property type="entry name" value="UBCc"/>
    <property type="match status" value="1"/>
</dbReference>
<dbReference type="STRING" id="741276.A0A2S5B6V1"/>
<dbReference type="Pfam" id="PF00179">
    <property type="entry name" value="UQ_con"/>
    <property type="match status" value="1"/>
</dbReference>
<dbReference type="OrthoDB" id="7851174at2759"/>
<dbReference type="FunFam" id="3.10.110.10:FF:000002">
    <property type="entry name" value="Ubiquitin-conjugating enzyme E2 D3"/>
    <property type="match status" value="1"/>
</dbReference>
<dbReference type="Proteomes" id="UP000237144">
    <property type="component" value="Unassembled WGS sequence"/>
</dbReference>
<sequence length="189" mass="20842">MPPKSTQGMSSKRIAKELTDLRKPDALPQGCSAGPVSDDNVFEWQATIEGPPDSPYQGGEFNLHISIPADYPFRPPKVTFETKIYHANINAQGGICLDILKNQWSPALSIIKVLLSVASLLADPNPHDPLMPDIAQRYLKNRKEHDKTAKEWTQRYAMPVKKVLPAAAAEGSSTDGKDKKKKVEVLVLD</sequence>
<dbReference type="GO" id="GO:0016874">
    <property type="term" value="F:ligase activity"/>
    <property type="evidence" value="ECO:0007669"/>
    <property type="project" value="UniProtKB-KW"/>
</dbReference>
<dbReference type="EMBL" id="PJQD01000048">
    <property type="protein sequence ID" value="POY72461.1"/>
    <property type="molecule type" value="Genomic_DNA"/>
</dbReference>
<accession>A0A2S5B6V1</accession>
<reference evidence="2 3" key="1">
    <citation type="journal article" date="2018" name="Front. Microbiol.">
        <title>Prospects for Fungal Bioremediation of Acidic Radioactive Waste Sites: Characterization and Genome Sequence of Rhodotorula taiwanensis MD1149.</title>
        <authorList>
            <person name="Tkavc R."/>
            <person name="Matrosova V.Y."/>
            <person name="Grichenko O.E."/>
            <person name="Gostincar C."/>
            <person name="Volpe R.P."/>
            <person name="Klimenkova P."/>
            <person name="Gaidamakova E.K."/>
            <person name="Zhou C.E."/>
            <person name="Stewart B.J."/>
            <person name="Lyman M.G."/>
            <person name="Malfatti S.A."/>
            <person name="Rubinfeld B."/>
            <person name="Courtot M."/>
            <person name="Singh J."/>
            <person name="Dalgard C.L."/>
            <person name="Hamilton T."/>
            <person name="Frey K.G."/>
            <person name="Gunde-Cimerman N."/>
            <person name="Dugan L."/>
            <person name="Daly M.J."/>
        </authorList>
    </citation>
    <scope>NUCLEOTIDE SEQUENCE [LARGE SCALE GENOMIC DNA]</scope>
    <source>
        <strain evidence="2 3">MD1149</strain>
    </source>
</reference>
<gene>
    <name evidence="2" type="ORF">BMF94_4287</name>
</gene>
<evidence type="ECO:0000313" key="2">
    <source>
        <dbReference type="EMBL" id="POY72461.1"/>
    </source>
</evidence>
<dbReference type="PROSITE" id="PS50127">
    <property type="entry name" value="UBC_2"/>
    <property type="match status" value="1"/>
</dbReference>